<name>A0A5R8NDA4_9NOCA</name>
<dbReference type="InterPro" id="IPR029060">
    <property type="entry name" value="PIN-like_dom_sf"/>
</dbReference>
<gene>
    <name evidence="6" type="primary">vapC</name>
    <name evidence="8" type="ORF">FEK34_26345</name>
</gene>
<keyword evidence="4 6" id="KW-0378">Hydrolase</keyword>
<dbReference type="GO" id="GO:0004540">
    <property type="term" value="F:RNA nuclease activity"/>
    <property type="evidence" value="ECO:0007669"/>
    <property type="project" value="InterPro"/>
</dbReference>
<reference evidence="8 9" key="1">
    <citation type="submission" date="2019-05" db="EMBL/GenBank/DDBJ databases">
        <title>Genomes sequences of two Nocardia cyriacigeorgica environmental isolates, type strains Nocardia asteroides ATCC 19247 and Nocardia cyriacigeorgica DSM 44484.</title>
        <authorList>
            <person name="Vautrin F."/>
            <person name="Bergeron E."/>
            <person name="Dubost A."/>
            <person name="Abrouk D."/>
            <person name="Rodriguez Nava V."/>
            <person name="Pujic P."/>
        </authorList>
    </citation>
    <scope>NUCLEOTIDE SEQUENCE [LARGE SCALE GENOMIC DNA]</scope>
    <source>
        <strain evidence="8 9">EML 446</strain>
    </source>
</reference>
<protein>
    <recommendedName>
        <fullName evidence="6">Ribonuclease VapC</fullName>
        <shortName evidence="6">RNase VapC</shortName>
        <ecNumber evidence="6">3.1.-.-</ecNumber>
    </recommendedName>
    <alternativeName>
        <fullName evidence="6">Toxin VapC</fullName>
    </alternativeName>
</protein>
<evidence type="ECO:0000256" key="2">
    <source>
        <dbReference type="ARBA" id="ARBA00022722"/>
    </source>
</evidence>
<comment type="cofactor">
    <cofactor evidence="6">
        <name>Mg(2+)</name>
        <dbReference type="ChEBI" id="CHEBI:18420"/>
    </cofactor>
</comment>
<proteinExistence type="inferred from homology"/>
<dbReference type="GO" id="GO:0045926">
    <property type="term" value="P:negative regulation of growth"/>
    <property type="evidence" value="ECO:0007669"/>
    <property type="project" value="UniProtKB-ARBA"/>
</dbReference>
<keyword evidence="6" id="KW-0800">Toxin</keyword>
<dbReference type="EC" id="3.1.-.-" evidence="6"/>
<dbReference type="RefSeq" id="WP_138452095.1">
    <property type="nucleotide sequence ID" value="NZ_VBUT01000012.1"/>
</dbReference>
<dbReference type="InterPro" id="IPR002716">
    <property type="entry name" value="PIN_dom"/>
</dbReference>
<dbReference type="Proteomes" id="UP000306378">
    <property type="component" value="Unassembled WGS sequence"/>
</dbReference>
<evidence type="ECO:0000256" key="4">
    <source>
        <dbReference type="ARBA" id="ARBA00022801"/>
    </source>
</evidence>
<keyword evidence="3 6" id="KW-0479">Metal-binding</keyword>
<dbReference type="AlphaFoldDB" id="A0A5R8NDA4"/>
<comment type="caution">
    <text evidence="8">The sequence shown here is derived from an EMBL/GenBank/DDBJ whole genome shotgun (WGS) entry which is preliminary data.</text>
</comment>
<keyword evidence="5 6" id="KW-0460">Magnesium</keyword>
<comment type="similarity">
    <text evidence="6">Belongs to the PINc/VapC protein family.</text>
</comment>
<organism evidence="8 9">
    <name type="scientific">Nocardia cyriacigeorgica</name>
    <dbReference type="NCBI Taxonomy" id="135487"/>
    <lineage>
        <taxon>Bacteria</taxon>
        <taxon>Bacillati</taxon>
        <taxon>Actinomycetota</taxon>
        <taxon>Actinomycetes</taxon>
        <taxon>Mycobacteriales</taxon>
        <taxon>Nocardiaceae</taxon>
        <taxon>Nocardia</taxon>
    </lineage>
</organism>
<evidence type="ECO:0000259" key="7">
    <source>
        <dbReference type="Pfam" id="PF01850"/>
    </source>
</evidence>
<dbReference type="InterPro" id="IPR006226">
    <property type="entry name" value="Mtu_PIN"/>
</dbReference>
<evidence type="ECO:0000313" key="9">
    <source>
        <dbReference type="Proteomes" id="UP000306378"/>
    </source>
</evidence>
<dbReference type="GO" id="GO:0000287">
    <property type="term" value="F:magnesium ion binding"/>
    <property type="evidence" value="ECO:0007669"/>
    <property type="project" value="UniProtKB-UniRule"/>
</dbReference>
<dbReference type="Pfam" id="PF01850">
    <property type="entry name" value="PIN"/>
    <property type="match status" value="1"/>
</dbReference>
<evidence type="ECO:0000256" key="6">
    <source>
        <dbReference type="HAMAP-Rule" id="MF_00265"/>
    </source>
</evidence>
<accession>A0A5R8NDA4</accession>
<evidence type="ECO:0000256" key="3">
    <source>
        <dbReference type="ARBA" id="ARBA00022723"/>
    </source>
</evidence>
<dbReference type="GO" id="GO:0016788">
    <property type="term" value="F:hydrolase activity, acting on ester bonds"/>
    <property type="evidence" value="ECO:0007669"/>
    <property type="project" value="InterPro"/>
</dbReference>
<dbReference type="HAMAP" id="MF_00265">
    <property type="entry name" value="VapC_Nob1"/>
    <property type="match status" value="1"/>
</dbReference>
<dbReference type="GO" id="GO:0090729">
    <property type="term" value="F:toxin activity"/>
    <property type="evidence" value="ECO:0007669"/>
    <property type="project" value="UniProtKB-KW"/>
</dbReference>
<evidence type="ECO:0000313" key="8">
    <source>
        <dbReference type="EMBL" id="TLF73614.1"/>
    </source>
</evidence>
<comment type="function">
    <text evidence="6">Toxic component of a toxin-antitoxin (TA) system. An RNase.</text>
</comment>
<dbReference type="NCBIfam" id="TIGR00028">
    <property type="entry name" value="Mtu_PIN_fam"/>
    <property type="match status" value="1"/>
</dbReference>
<dbReference type="InterPro" id="IPR022907">
    <property type="entry name" value="VapC_family"/>
</dbReference>
<dbReference type="EMBL" id="VBUT01000012">
    <property type="protein sequence ID" value="TLF73614.1"/>
    <property type="molecule type" value="Genomic_DNA"/>
</dbReference>
<dbReference type="SUPFAM" id="SSF88723">
    <property type="entry name" value="PIN domain-like"/>
    <property type="match status" value="1"/>
</dbReference>
<evidence type="ECO:0000256" key="5">
    <source>
        <dbReference type="ARBA" id="ARBA00022842"/>
    </source>
</evidence>
<feature type="binding site" evidence="6">
    <location>
        <position position="4"/>
    </location>
    <ligand>
        <name>Mg(2+)</name>
        <dbReference type="ChEBI" id="CHEBI:18420"/>
    </ligand>
</feature>
<evidence type="ECO:0000256" key="1">
    <source>
        <dbReference type="ARBA" id="ARBA00022649"/>
    </source>
</evidence>
<feature type="domain" description="PIN" evidence="7">
    <location>
        <begin position="1"/>
        <end position="132"/>
    </location>
</feature>
<dbReference type="Gene3D" id="3.40.50.1010">
    <property type="entry name" value="5'-nuclease"/>
    <property type="match status" value="1"/>
</dbReference>
<feature type="binding site" evidence="6">
    <location>
        <position position="107"/>
    </location>
    <ligand>
        <name>Mg(2+)</name>
        <dbReference type="ChEBI" id="CHEBI:18420"/>
    </ligand>
</feature>
<keyword evidence="2 6" id="KW-0540">Nuclease</keyword>
<keyword evidence="1 6" id="KW-1277">Toxin-antitoxin system</keyword>
<sequence length="142" mass="16149">MIVDVNVLLYAVDESSPHHEVAHAWLQDAMNGDVRVGLPWHSLVGFVRISTHPKIFAAPMTGREAWQFVDEWLDHDMAWVPLPTDRHRRVLGRLIDDHYATGNLVPDAHLAALAIEHGVAICSFDTDFARFPEVEWINPLQR</sequence>
<dbReference type="CDD" id="cd18678">
    <property type="entry name" value="PIN_MtVapC25_VapC33-like"/>
    <property type="match status" value="1"/>
</dbReference>